<dbReference type="Proteomes" id="UP001627154">
    <property type="component" value="Unassembled WGS sequence"/>
</dbReference>
<reference evidence="1 2" key="1">
    <citation type="journal article" date="2024" name="bioRxiv">
        <title>A reference genome for Trichogramma kaykai: A tiny desert-dwelling parasitoid wasp with competing sex-ratio distorters.</title>
        <authorList>
            <person name="Culotta J."/>
            <person name="Lindsey A.R."/>
        </authorList>
    </citation>
    <scope>NUCLEOTIDE SEQUENCE [LARGE SCALE GENOMIC DNA]</scope>
    <source>
        <strain evidence="1 2">KSX58</strain>
    </source>
</reference>
<comment type="caution">
    <text evidence="1">The sequence shown here is derived from an EMBL/GenBank/DDBJ whole genome shotgun (WGS) entry which is preliminary data.</text>
</comment>
<gene>
    <name evidence="1" type="ORF">TKK_020471</name>
</gene>
<organism evidence="1 2">
    <name type="scientific">Trichogramma kaykai</name>
    <dbReference type="NCBI Taxonomy" id="54128"/>
    <lineage>
        <taxon>Eukaryota</taxon>
        <taxon>Metazoa</taxon>
        <taxon>Ecdysozoa</taxon>
        <taxon>Arthropoda</taxon>
        <taxon>Hexapoda</taxon>
        <taxon>Insecta</taxon>
        <taxon>Pterygota</taxon>
        <taxon>Neoptera</taxon>
        <taxon>Endopterygota</taxon>
        <taxon>Hymenoptera</taxon>
        <taxon>Apocrita</taxon>
        <taxon>Proctotrupomorpha</taxon>
        <taxon>Chalcidoidea</taxon>
        <taxon>Trichogrammatidae</taxon>
        <taxon>Trichogramma</taxon>
    </lineage>
</organism>
<name>A0ABD2VT10_9HYME</name>
<proteinExistence type="predicted"/>
<accession>A0ABD2VT10</accession>
<dbReference type="AlphaFoldDB" id="A0ABD2VT10"/>
<evidence type="ECO:0000313" key="2">
    <source>
        <dbReference type="Proteomes" id="UP001627154"/>
    </source>
</evidence>
<keyword evidence="2" id="KW-1185">Reference proteome</keyword>
<sequence length="290" mass="33901">MVKFQYYDPWFIFVDNSRPEGMAGAANFDLARSFVRSRAVYDRSSAGSIAFYRVNDNYGGNAGAVGLYHKDGVTKYVISHDLRNKEYNGMSRRVEDTTYGHAERILMRDVLDNLLSANPADLCSVPRPSSVFKSSNVEEQRNEVLKYLTDNAAVYKQYLERRGIVVKLWSERPSCNKEINRWIQGSNCIQFLQDICPRGSQLGFTVYNYYERSDNFYGAPRVRMAYEALKCAYRRYLYWTTAYYRGSPLIRITSDWKHCSIDRASFQLRKSFDLTRPDIGYSNYRQYYRN</sequence>
<dbReference type="EMBL" id="JBJJXI010000184">
    <property type="protein sequence ID" value="KAL3383673.1"/>
    <property type="molecule type" value="Genomic_DNA"/>
</dbReference>
<protein>
    <submittedName>
        <fullName evidence="1">Uncharacterized protein</fullName>
    </submittedName>
</protein>
<evidence type="ECO:0000313" key="1">
    <source>
        <dbReference type="EMBL" id="KAL3383673.1"/>
    </source>
</evidence>